<evidence type="ECO:0000313" key="3">
    <source>
        <dbReference type="Proteomes" id="UP000671845"/>
    </source>
</evidence>
<reference evidence="2 3" key="1">
    <citation type="journal article" date="2021" name="Front. Microbiol.">
        <title>Aerobic Denitrification and Heterotrophic Sulfur Oxidation in the Genus Halomonas Revealed by Six Novel Species Characterizations and Genome-Based Analysis.</title>
        <authorList>
            <person name="Wang L."/>
            <person name="Shao Z."/>
        </authorList>
    </citation>
    <scope>NUCLEOTIDE SEQUENCE [LARGE SCALE GENOMIC DNA]</scope>
    <source>
        <strain evidence="2 3">MCCC 1A13718</strain>
    </source>
</reference>
<dbReference type="EMBL" id="CP053383">
    <property type="protein sequence ID" value="QTP60910.1"/>
    <property type="molecule type" value="Genomic_DNA"/>
</dbReference>
<feature type="region of interest" description="Disordered" evidence="1">
    <location>
        <begin position="129"/>
        <end position="155"/>
    </location>
</feature>
<keyword evidence="3" id="KW-1185">Reference proteome</keyword>
<sequence length="240" mass="26061">MSKRAITPTVILTAIDAETRNSRRGVKIDMVPVLVNVVRNADLEKVEGILLTLRERKLIRRDGEDRLWVTEAGREEMKASPAQAMPAPSAVPIEGGFKQPAKVRDTLRPRVGVAPKPVTRQLAAAAMRKARQARQVEQKSAREAPGAAGTEQPSAQPVCHGCVAQVGEFHSPECPAVNAFTAGRIQAIPRDLLDRCAAMHLTLLAQARDAYIAGEPDSDRELSWLLETGEQLLEAGELAQ</sequence>
<accession>A0ABX7WKH5</accession>
<organism evidence="2 3">
    <name type="scientific">Halomonas sulfidivorans</name>
    <dbReference type="NCBI Taxonomy" id="2733488"/>
    <lineage>
        <taxon>Bacteria</taxon>
        <taxon>Pseudomonadati</taxon>
        <taxon>Pseudomonadota</taxon>
        <taxon>Gammaproteobacteria</taxon>
        <taxon>Oceanospirillales</taxon>
        <taxon>Halomonadaceae</taxon>
        <taxon>Halomonas</taxon>
    </lineage>
</organism>
<dbReference type="Proteomes" id="UP000671845">
    <property type="component" value="Chromosome"/>
</dbReference>
<dbReference type="RefSeq" id="WP_209474830.1">
    <property type="nucleotide sequence ID" value="NZ_CP053383.1"/>
</dbReference>
<gene>
    <name evidence="2" type="ORF">HNO53_20655</name>
</gene>
<evidence type="ECO:0000313" key="2">
    <source>
        <dbReference type="EMBL" id="QTP60910.1"/>
    </source>
</evidence>
<evidence type="ECO:0000256" key="1">
    <source>
        <dbReference type="SAM" id="MobiDB-lite"/>
    </source>
</evidence>
<protein>
    <submittedName>
        <fullName evidence="2">Uncharacterized protein</fullName>
    </submittedName>
</protein>
<name>A0ABX7WKH5_9GAMM</name>
<proteinExistence type="predicted"/>